<dbReference type="Proteomes" id="UP000198546">
    <property type="component" value="Chromosome i"/>
</dbReference>
<dbReference type="GO" id="GO:0005524">
    <property type="term" value="F:ATP binding"/>
    <property type="evidence" value="ECO:0007669"/>
    <property type="project" value="UniProtKB-UniRule"/>
</dbReference>
<dbReference type="EMBL" id="LT629688">
    <property type="protein sequence ID" value="SDD75225.1"/>
    <property type="molecule type" value="Genomic_DNA"/>
</dbReference>
<feature type="domain" description="ATP-grasp" evidence="3">
    <location>
        <begin position="126"/>
        <end position="320"/>
    </location>
</feature>
<dbReference type="InterPro" id="IPR013815">
    <property type="entry name" value="ATP_grasp_subdomain_1"/>
</dbReference>
<keyword evidence="1" id="KW-0547">Nucleotide-binding</keyword>
<sequence>MPVSSGQPIPVVVVGLGSVAGLQTARLLAARGVPVVGITSDRNHFGARTRVCREVHEADIHGGGFLQLLDRLRIRPRFGAGAVLVPCTDQAALLVSEHREQLAPTYRTSLAPHETMVMLADKAGFARFTAELGLTTPRTLVLTTRADAEHAAATLRFPLVVKPSIKDARWKAGANEKVRRAPDAAALLSAWEELSPWSDRLVVQEFVPGGEEELYTCNAYFDARSRPLATYVSRKVRQWPAGVGTASLARSVRDEGLVQLTTQLFGAAGFTGLAYLEVKRDRRDGSWSLIEANVGRPTGRSAMAEAGGVELLMTMYADVLGLPLPGRRLQGDSAVGWIDDRRDLLASLRLARRGELTPRAWVGSVRGPKVHAVASLRDPLPGVLEVTQSSAKYLRRRVPGPAPTPVVVASTAIGRWRSRQEPGDAVSGQLLTPALPEAG</sequence>
<keyword evidence="4" id="KW-0436">Ligase</keyword>
<evidence type="ECO:0000256" key="2">
    <source>
        <dbReference type="SAM" id="MobiDB-lite"/>
    </source>
</evidence>
<dbReference type="OrthoDB" id="7625478at2"/>
<feature type="region of interest" description="Disordered" evidence="2">
    <location>
        <begin position="418"/>
        <end position="439"/>
    </location>
</feature>
<evidence type="ECO:0000259" key="3">
    <source>
        <dbReference type="PROSITE" id="PS50975"/>
    </source>
</evidence>
<evidence type="ECO:0000313" key="4">
    <source>
        <dbReference type="EMBL" id="SDD75225.1"/>
    </source>
</evidence>
<keyword evidence="5" id="KW-1185">Reference proteome</keyword>
<gene>
    <name evidence="4" type="ORF">SAMN04489747_1658</name>
</gene>
<dbReference type="Gene3D" id="3.30.470.20">
    <property type="entry name" value="ATP-grasp fold, B domain"/>
    <property type="match status" value="1"/>
</dbReference>
<dbReference type="Gene3D" id="3.30.1490.20">
    <property type="entry name" value="ATP-grasp fold, A domain"/>
    <property type="match status" value="1"/>
</dbReference>
<reference evidence="4 5" key="1">
    <citation type="submission" date="2016-10" db="EMBL/GenBank/DDBJ databases">
        <authorList>
            <person name="de Groot N.N."/>
        </authorList>
    </citation>
    <scope>NUCLEOTIDE SEQUENCE [LARGE SCALE GENOMIC DNA]</scope>
    <source>
        <strain evidence="4 5">MON 2.2</strain>
    </source>
</reference>
<proteinExistence type="predicted"/>
<accession>A0A1G6XD47</accession>
<dbReference type="GO" id="GO:0016874">
    <property type="term" value="F:ligase activity"/>
    <property type="evidence" value="ECO:0007669"/>
    <property type="project" value="UniProtKB-KW"/>
</dbReference>
<dbReference type="STRING" id="675864.SAMN04489747_1658"/>
<dbReference type="GO" id="GO:0046872">
    <property type="term" value="F:metal ion binding"/>
    <property type="evidence" value="ECO:0007669"/>
    <property type="project" value="InterPro"/>
</dbReference>
<evidence type="ECO:0000256" key="1">
    <source>
        <dbReference type="PROSITE-ProRule" id="PRU00409"/>
    </source>
</evidence>
<protein>
    <submittedName>
        <fullName evidence="4">Predicted ATP-dependent carboligase, ATP-grasp superfamily</fullName>
    </submittedName>
</protein>
<evidence type="ECO:0000313" key="5">
    <source>
        <dbReference type="Proteomes" id="UP000198546"/>
    </source>
</evidence>
<dbReference type="PROSITE" id="PS50975">
    <property type="entry name" value="ATP_GRASP"/>
    <property type="match status" value="1"/>
</dbReference>
<dbReference type="SUPFAM" id="SSF56059">
    <property type="entry name" value="Glutathione synthetase ATP-binding domain-like"/>
    <property type="match status" value="1"/>
</dbReference>
<organism evidence="4 5">
    <name type="scientific">Auraticoccus monumenti</name>
    <dbReference type="NCBI Taxonomy" id="675864"/>
    <lineage>
        <taxon>Bacteria</taxon>
        <taxon>Bacillati</taxon>
        <taxon>Actinomycetota</taxon>
        <taxon>Actinomycetes</taxon>
        <taxon>Propionibacteriales</taxon>
        <taxon>Propionibacteriaceae</taxon>
        <taxon>Auraticoccus</taxon>
    </lineage>
</organism>
<dbReference type="InterPro" id="IPR011761">
    <property type="entry name" value="ATP-grasp"/>
</dbReference>
<dbReference type="AlphaFoldDB" id="A0A1G6XD47"/>
<keyword evidence="1" id="KW-0067">ATP-binding</keyword>
<name>A0A1G6XD47_9ACTN</name>